<dbReference type="GO" id="GO:0005737">
    <property type="term" value="C:cytoplasm"/>
    <property type="evidence" value="ECO:0007669"/>
    <property type="project" value="TreeGrafter"/>
</dbReference>
<dbReference type="InterPro" id="IPR028375">
    <property type="entry name" value="KA1/Ssp2_C"/>
</dbReference>
<feature type="region of interest" description="Disordered" evidence="15">
    <location>
        <begin position="239"/>
        <end position="264"/>
    </location>
</feature>
<dbReference type="CDD" id="cd12196">
    <property type="entry name" value="MARK1-3_C"/>
    <property type="match status" value="1"/>
</dbReference>
<dbReference type="PROSITE" id="PS50011">
    <property type="entry name" value="PROTEIN_KINASE_DOM"/>
    <property type="match status" value="1"/>
</dbReference>
<evidence type="ECO:0000256" key="2">
    <source>
        <dbReference type="ARBA" id="ARBA00006234"/>
    </source>
</evidence>
<evidence type="ECO:0000256" key="12">
    <source>
        <dbReference type="ARBA" id="ARBA00038181"/>
    </source>
</evidence>
<dbReference type="Pfam" id="PF02149">
    <property type="entry name" value="KA1"/>
    <property type="match status" value="1"/>
</dbReference>
<feature type="compositionally biased region" description="Polar residues" evidence="15">
    <location>
        <begin position="323"/>
        <end position="340"/>
    </location>
</feature>
<dbReference type="PANTHER" id="PTHR24346:SF82">
    <property type="entry name" value="KP78A-RELATED"/>
    <property type="match status" value="1"/>
</dbReference>
<evidence type="ECO:0000256" key="4">
    <source>
        <dbReference type="ARBA" id="ARBA00022527"/>
    </source>
</evidence>
<dbReference type="SMART" id="SM00220">
    <property type="entry name" value="S_TKc"/>
    <property type="match status" value="1"/>
</dbReference>
<dbReference type="CDD" id="cd14337">
    <property type="entry name" value="UBA_MARK_Par1"/>
    <property type="match status" value="1"/>
</dbReference>
<evidence type="ECO:0000259" key="17">
    <source>
        <dbReference type="PROSITE" id="PS50030"/>
    </source>
</evidence>
<keyword evidence="4" id="KW-0723">Serine/threonine-protein kinase</keyword>
<comment type="similarity">
    <text evidence="12">Belongs to the protein kinase superfamily. CAMK Ser/Thr protein kinase family. Smok subfamily.</text>
</comment>
<dbReference type="SUPFAM" id="SSF56112">
    <property type="entry name" value="Protein kinase-like (PK-like)"/>
    <property type="match status" value="1"/>
</dbReference>
<name>A0AAD9NV33_RIDPI</name>
<dbReference type="InterPro" id="IPR015940">
    <property type="entry name" value="UBA"/>
</dbReference>
<keyword evidence="8" id="KW-0418">Kinase</keyword>
<dbReference type="GO" id="GO:0035556">
    <property type="term" value="P:intracellular signal transduction"/>
    <property type="evidence" value="ECO:0007669"/>
    <property type="project" value="TreeGrafter"/>
</dbReference>
<keyword evidence="5" id="KW-0597">Phosphoprotein</keyword>
<dbReference type="InterPro" id="IPR001772">
    <property type="entry name" value="KA1_dom"/>
</dbReference>
<proteinExistence type="inferred from homology"/>
<evidence type="ECO:0000259" key="16">
    <source>
        <dbReference type="PROSITE" id="PS50011"/>
    </source>
</evidence>
<feature type="compositionally biased region" description="Gly residues" evidence="15">
    <location>
        <begin position="631"/>
        <end position="645"/>
    </location>
</feature>
<comment type="subcellular location">
    <subcellularLocation>
        <location evidence="1">Cell projection</location>
    </subcellularLocation>
</comment>
<keyword evidence="7" id="KW-0547">Nucleotide-binding</keyword>
<evidence type="ECO:0000256" key="15">
    <source>
        <dbReference type="SAM" id="MobiDB-lite"/>
    </source>
</evidence>
<evidence type="ECO:0000313" key="20">
    <source>
        <dbReference type="Proteomes" id="UP001209878"/>
    </source>
</evidence>
<evidence type="ECO:0000256" key="14">
    <source>
        <dbReference type="ARBA" id="ARBA00048679"/>
    </source>
</evidence>
<dbReference type="PROSITE" id="PS50032">
    <property type="entry name" value="KA1"/>
    <property type="match status" value="1"/>
</dbReference>
<dbReference type="EC" id="2.7.11.1" evidence="3"/>
<dbReference type="GO" id="GO:0005524">
    <property type="term" value="F:ATP binding"/>
    <property type="evidence" value="ECO:0007669"/>
    <property type="project" value="UniProtKB-KW"/>
</dbReference>
<dbReference type="Gene3D" id="1.10.8.10">
    <property type="entry name" value="DNA helicase RuvA subunit, C-terminal domain"/>
    <property type="match status" value="1"/>
</dbReference>
<dbReference type="InterPro" id="IPR008271">
    <property type="entry name" value="Ser/Thr_kinase_AS"/>
</dbReference>
<comment type="catalytic activity">
    <reaction evidence="13">
        <text>L-threonyl-[protein] + ATP = O-phospho-L-threonyl-[protein] + ADP + H(+)</text>
        <dbReference type="Rhea" id="RHEA:46608"/>
        <dbReference type="Rhea" id="RHEA-COMP:11060"/>
        <dbReference type="Rhea" id="RHEA-COMP:11605"/>
        <dbReference type="ChEBI" id="CHEBI:15378"/>
        <dbReference type="ChEBI" id="CHEBI:30013"/>
        <dbReference type="ChEBI" id="CHEBI:30616"/>
        <dbReference type="ChEBI" id="CHEBI:61977"/>
        <dbReference type="ChEBI" id="CHEBI:456216"/>
        <dbReference type="EC" id="2.7.11.1"/>
    </reaction>
</comment>
<evidence type="ECO:0000256" key="3">
    <source>
        <dbReference type="ARBA" id="ARBA00012513"/>
    </source>
</evidence>
<evidence type="ECO:0000256" key="13">
    <source>
        <dbReference type="ARBA" id="ARBA00047899"/>
    </source>
</evidence>
<keyword evidence="10" id="KW-0966">Cell projection</keyword>
<evidence type="ECO:0000256" key="5">
    <source>
        <dbReference type="ARBA" id="ARBA00022553"/>
    </source>
</evidence>
<comment type="similarity">
    <text evidence="2">Belongs to the protein kinase superfamily. CAMK Ser/Thr protein kinase family. SNF1 subfamily.</text>
</comment>
<dbReference type="GO" id="GO:0050321">
    <property type="term" value="F:tau-protein kinase activity"/>
    <property type="evidence" value="ECO:0007669"/>
    <property type="project" value="TreeGrafter"/>
</dbReference>
<evidence type="ECO:0000256" key="7">
    <source>
        <dbReference type="ARBA" id="ARBA00022741"/>
    </source>
</evidence>
<keyword evidence="9" id="KW-0067">ATP-binding</keyword>
<comment type="catalytic activity">
    <reaction evidence="14">
        <text>L-seryl-[protein] + ATP = O-phospho-L-seryl-[protein] + ADP + H(+)</text>
        <dbReference type="Rhea" id="RHEA:17989"/>
        <dbReference type="Rhea" id="RHEA-COMP:9863"/>
        <dbReference type="Rhea" id="RHEA-COMP:11604"/>
        <dbReference type="ChEBI" id="CHEBI:15378"/>
        <dbReference type="ChEBI" id="CHEBI:29999"/>
        <dbReference type="ChEBI" id="CHEBI:30616"/>
        <dbReference type="ChEBI" id="CHEBI:83421"/>
        <dbReference type="ChEBI" id="CHEBI:456216"/>
        <dbReference type="EC" id="2.7.11.1"/>
    </reaction>
</comment>
<evidence type="ECO:0000256" key="8">
    <source>
        <dbReference type="ARBA" id="ARBA00022777"/>
    </source>
</evidence>
<dbReference type="Gene3D" id="1.10.510.10">
    <property type="entry name" value="Transferase(Phosphotransferase) domain 1"/>
    <property type="match status" value="1"/>
</dbReference>
<keyword evidence="20" id="KW-1185">Reference proteome</keyword>
<comment type="caution">
    <text evidence="19">The sequence shown here is derived from an EMBL/GenBank/DDBJ whole genome shotgun (WGS) entry which is preliminary data.</text>
</comment>
<gene>
    <name evidence="19" type="ORF">NP493_437g03005</name>
</gene>
<dbReference type="SUPFAM" id="SSF103243">
    <property type="entry name" value="KA1-like"/>
    <property type="match status" value="1"/>
</dbReference>
<dbReference type="FunFam" id="1.10.510.10:FF:000002">
    <property type="entry name" value="Non-specific serine/threonine protein kinase"/>
    <property type="match status" value="1"/>
</dbReference>
<dbReference type="PANTHER" id="PTHR24346">
    <property type="entry name" value="MAP/MICROTUBULE AFFINITY-REGULATING KINASE"/>
    <property type="match status" value="1"/>
</dbReference>
<dbReference type="GO" id="GO:0000226">
    <property type="term" value="P:microtubule cytoskeleton organization"/>
    <property type="evidence" value="ECO:0007669"/>
    <property type="project" value="TreeGrafter"/>
</dbReference>
<feature type="compositionally biased region" description="Polar residues" evidence="15">
    <location>
        <begin position="599"/>
        <end position="611"/>
    </location>
</feature>
<protein>
    <recommendedName>
        <fullName evidence="3">non-specific serine/threonine protein kinase</fullName>
        <ecNumber evidence="3">2.7.11.1</ecNumber>
    </recommendedName>
</protein>
<feature type="region of interest" description="Disordered" evidence="15">
    <location>
        <begin position="599"/>
        <end position="650"/>
    </location>
</feature>
<comment type="function">
    <text evidence="11">May play a role in sperm motility, especially in the regulation of flagellar function.</text>
</comment>
<dbReference type="EMBL" id="JAODUO010000437">
    <property type="protein sequence ID" value="KAK2180579.1"/>
    <property type="molecule type" value="Genomic_DNA"/>
</dbReference>
<evidence type="ECO:0000256" key="6">
    <source>
        <dbReference type="ARBA" id="ARBA00022679"/>
    </source>
</evidence>
<accession>A0AAD9NV33</accession>
<dbReference type="AlphaFoldDB" id="A0AAD9NV33"/>
<feature type="compositionally biased region" description="Low complexity" evidence="15">
    <location>
        <begin position="444"/>
        <end position="460"/>
    </location>
</feature>
<evidence type="ECO:0000256" key="11">
    <source>
        <dbReference type="ARBA" id="ARBA00037391"/>
    </source>
</evidence>
<keyword evidence="6" id="KW-0808">Transferase</keyword>
<evidence type="ECO:0000256" key="9">
    <source>
        <dbReference type="ARBA" id="ARBA00022840"/>
    </source>
</evidence>
<sequence>MEYASGGEVFDYLVAHGRMKEKEARGKFRQIVSAVQYCHQKHIVHRDLKAENLLLDSDMNIKIADFGFSNEFMPGNKLDTFCGSPPYAAPELFQGKKYDGPEVDVWSLGVILYTLVSGSLPFDGQNLKELRERVLRGKYRIPFYMSTDCENLLKKFLVLNPSKRVNLENIMKDKWMNIGFEDDDLKPFIEPSKEYNDPARIEIMLNLGYSRKEVEESLSQNKYDDITATYLLLGRRTNELENSDSRSSSSLSLKQMQLPHRQNSEHNANMNQTQAQVLSKVQRSASAHNQKVMPHMYGTSTENSTGGAYQSAPYKKRVDTATKENTIQGPRTQSGVTPTPTARPHRLPGRNSERHNGTRNFSSDRPNRMSARNASSERPNHPTSVRNSSVERQNRIVSRNTEISSSITPSKSAIPTKSTQRTIGVTRRNTFGYGDSKTTPGERTTSAGNKSSSTATSAGKTDLRSNLPNSTSAPPDRPASMRQKGHVKSASTSQPVRSELPPLHDVADPLRQATAPGSTTASKPMPVPSSPLPANPRFPRGVTTRSTFHGAFSRDRRYASSTYNGPGVVPSHTQDTSSMTQQGRMSFLNKLTSKFSRSTAIGSSRRISTRSMNERESVVGGGSGREVSTGGSAGTGGGSGGGSVVGSGDQVKPRSLRFTWSMKTTSSLDPNEMMREIRKILDTNNCDYEQRDRFLLLCVHGDPNTDSLVQWEMEVCKLPRLSLNGVRFKRISGTSIGFKNIASKIANELKL</sequence>
<feature type="region of interest" description="Disordered" evidence="15">
    <location>
        <begin position="323"/>
        <end position="577"/>
    </location>
</feature>
<feature type="domain" description="UBA" evidence="17">
    <location>
        <begin position="194"/>
        <end position="234"/>
    </location>
</feature>
<feature type="compositionally biased region" description="Polar residues" evidence="15">
    <location>
        <begin position="358"/>
        <end position="429"/>
    </location>
</feature>
<dbReference type="PROSITE" id="PS00108">
    <property type="entry name" value="PROTEIN_KINASE_ST"/>
    <property type="match status" value="1"/>
</dbReference>
<dbReference type="FunFam" id="3.30.310.80:FF:000001">
    <property type="entry name" value="Non-specific serine/threonine protein kinase"/>
    <property type="match status" value="1"/>
</dbReference>
<organism evidence="19 20">
    <name type="scientific">Ridgeia piscesae</name>
    <name type="common">Tubeworm</name>
    <dbReference type="NCBI Taxonomy" id="27915"/>
    <lineage>
        <taxon>Eukaryota</taxon>
        <taxon>Metazoa</taxon>
        <taxon>Spiralia</taxon>
        <taxon>Lophotrochozoa</taxon>
        <taxon>Annelida</taxon>
        <taxon>Polychaeta</taxon>
        <taxon>Sedentaria</taxon>
        <taxon>Canalipalpata</taxon>
        <taxon>Sabellida</taxon>
        <taxon>Siboglinidae</taxon>
        <taxon>Ridgeia</taxon>
    </lineage>
</organism>
<dbReference type="GO" id="GO:0042995">
    <property type="term" value="C:cell projection"/>
    <property type="evidence" value="ECO:0007669"/>
    <property type="project" value="UniProtKB-SubCell"/>
</dbReference>
<feature type="compositionally biased region" description="Polar residues" evidence="15">
    <location>
        <begin position="464"/>
        <end position="473"/>
    </location>
</feature>
<evidence type="ECO:0000259" key="18">
    <source>
        <dbReference type="PROSITE" id="PS50032"/>
    </source>
</evidence>
<evidence type="ECO:0000256" key="1">
    <source>
        <dbReference type="ARBA" id="ARBA00004316"/>
    </source>
</evidence>
<dbReference type="InterPro" id="IPR000719">
    <property type="entry name" value="Prot_kinase_dom"/>
</dbReference>
<reference evidence="19" key="1">
    <citation type="journal article" date="2023" name="Mol. Biol. Evol.">
        <title>Third-Generation Sequencing Reveals the Adaptive Role of the Epigenome in Three Deep-Sea Polychaetes.</title>
        <authorList>
            <person name="Perez M."/>
            <person name="Aroh O."/>
            <person name="Sun Y."/>
            <person name="Lan Y."/>
            <person name="Juniper S.K."/>
            <person name="Young C.R."/>
            <person name="Angers B."/>
            <person name="Qian P.Y."/>
        </authorList>
    </citation>
    <scope>NUCLEOTIDE SEQUENCE</scope>
    <source>
        <strain evidence="19">R07B-5</strain>
    </source>
</reference>
<dbReference type="Proteomes" id="UP001209878">
    <property type="component" value="Unassembled WGS sequence"/>
</dbReference>
<evidence type="ECO:0000313" key="19">
    <source>
        <dbReference type="EMBL" id="KAK2180579.1"/>
    </source>
</evidence>
<evidence type="ECO:0000256" key="10">
    <source>
        <dbReference type="ARBA" id="ARBA00023273"/>
    </source>
</evidence>
<feature type="domain" description="Protein kinase" evidence="16">
    <location>
        <begin position="1"/>
        <end position="176"/>
    </location>
</feature>
<feature type="domain" description="KA1" evidence="18">
    <location>
        <begin position="702"/>
        <end position="751"/>
    </location>
</feature>
<feature type="compositionally biased region" description="Pro residues" evidence="15">
    <location>
        <begin position="525"/>
        <end position="536"/>
    </location>
</feature>
<dbReference type="Pfam" id="PF00069">
    <property type="entry name" value="Pkinase"/>
    <property type="match status" value="1"/>
</dbReference>
<dbReference type="PROSITE" id="PS50030">
    <property type="entry name" value="UBA"/>
    <property type="match status" value="1"/>
</dbReference>
<dbReference type="FunFam" id="1.10.8.10:FF:000005">
    <property type="entry name" value="Non-specific serine/threonine protein kinase"/>
    <property type="match status" value="1"/>
</dbReference>
<dbReference type="Gene3D" id="3.30.310.80">
    <property type="entry name" value="Kinase associated domain 1, KA1"/>
    <property type="match status" value="1"/>
</dbReference>
<dbReference type="SMART" id="SM00165">
    <property type="entry name" value="UBA"/>
    <property type="match status" value="1"/>
</dbReference>
<dbReference type="InterPro" id="IPR011009">
    <property type="entry name" value="Kinase-like_dom_sf"/>
</dbReference>